<dbReference type="GO" id="GO:0006887">
    <property type="term" value="P:exocytosis"/>
    <property type="evidence" value="ECO:0007669"/>
    <property type="project" value="InterPro"/>
</dbReference>
<dbReference type="PANTHER" id="PTHR21292:SF1">
    <property type="entry name" value="EXOCYST COMPLEX COMPONENT 3"/>
    <property type="match status" value="1"/>
</dbReference>
<dbReference type="InterPro" id="IPR010326">
    <property type="entry name" value="EXOC3/Sec6"/>
</dbReference>
<keyword evidence="2" id="KW-1185">Reference proteome</keyword>
<dbReference type="EnsemblPlants" id="Ma06_t22470.1">
    <property type="protein sequence ID" value="Ma06_p22470.1"/>
    <property type="gene ID" value="Ma06_g22470"/>
</dbReference>
<dbReference type="GO" id="GO:0000145">
    <property type="term" value="C:exocyst"/>
    <property type="evidence" value="ECO:0007669"/>
    <property type="project" value="InterPro"/>
</dbReference>
<dbReference type="PANTHER" id="PTHR21292">
    <property type="entry name" value="EXOCYST COMPLEX COMPONENT SEC6-RELATED"/>
    <property type="match status" value="1"/>
</dbReference>
<proteinExistence type="predicted"/>
<sequence>MLAKQVEQAHKGIDALGLCQKTINQIRENFLSIEKFITNRLCQEYQTLIENDDKIKLLSNARNNLSTTLQDVGGMMSISLEAAAAHDSLRDDKELIHTFERLTALDGKRRFALAAAASHKE</sequence>
<evidence type="ECO:0000313" key="1">
    <source>
        <dbReference type="EnsemblPlants" id="Ma06_p22470.1"/>
    </source>
</evidence>
<accession>A0A804JJ67</accession>
<protein>
    <submittedName>
        <fullName evidence="1">Uncharacterized protein</fullName>
    </submittedName>
</protein>
<dbReference type="InParanoid" id="A0A804JJ67"/>
<dbReference type="Proteomes" id="UP000012960">
    <property type="component" value="Unplaced"/>
</dbReference>
<evidence type="ECO:0000313" key="2">
    <source>
        <dbReference type="Proteomes" id="UP000012960"/>
    </source>
</evidence>
<reference evidence="1" key="1">
    <citation type="submission" date="2021-05" db="UniProtKB">
        <authorList>
            <consortium name="EnsemblPlants"/>
        </authorList>
    </citation>
    <scope>IDENTIFICATION</scope>
    <source>
        <strain evidence="1">subsp. malaccensis</strain>
    </source>
</reference>
<name>A0A804JJ67_MUSAM</name>
<dbReference type="AlphaFoldDB" id="A0A804JJ67"/>
<organism evidence="1 2">
    <name type="scientific">Musa acuminata subsp. malaccensis</name>
    <name type="common">Wild banana</name>
    <name type="synonym">Musa malaccensis</name>
    <dbReference type="NCBI Taxonomy" id="214687"/>
    <lineage>
        <taxon>Eukaryota</taxon>
        <taxon>Viridiplantae</taxon>
        <taxon>Streptophyta</taxon>
        <taxon>Embryophyta</taxon>
        <taxon>Tracheophyta</taxon>
        <taxon>Spermatophyta</taxon>
        <taxon>Magnoliopsida</taxon>
        <taxon>Liliopsida</taxon>
        <taxon>Zingiberales</taxon>
        <taxon>Musaceae</taxon>
        <taxon>Musa</taxon>
    </lineage>
</organism>
<dbReference type="Gramene" id="Ma06_t22470.1">
    <property type="protein sequence ID" value="Ma06_p22470.1"/>
    <property type="gene ID" value="Ma06_g22470"/>
</dbReference>